<feature type="domain" description="MHYT" evidence="4">
    <location>
        <begin position="9"/>
        <end position="199"/>
    </location>
</feature>
<gene>
    <name evidence="5" type="ORF">DFR57_105148</name>
</gene>
<dbReference type="InterPro" id="IPR035919">
    <property type="entry name" value="EAL_sf"/>
</dbReference>
<feature type="transmembrane region" description="Helical" evidence="1">
    <location>
        <begin position="217"/>
        <end position="239"/>
    </location>
</feature>
<keyword evidence="6" id="KW-1185">Reference proteome</keyword>
<feature type="domain" description="EAL" evidence="2">
    <location>
        <begin position="520"/>
        <end position="772"/>
    </location>
</feature>
<dbReference type="CDD" id="cd01948">
    <property type="entry name" value="EAL"/>
    <property type="match status" value="1"/>
</dbReference>
<keyword evidence="1" id="KW-1133">Transmembrane helix</keyword>
<dbReference type="SUPFAM" id="SSF55073">
    <property type="entry name" value="Nucleotide cyclase"/>
    <property type="match status" value="1"/>
</dbReference>
<dbReference type="SUPFAM" id="SSF141868">
    <property type="entry name" value="EAL domain-like"/>
    <property type="match status" value="1"/>
</dbReference>
<feature type="domain" description="GGDEF" evidence="3">
    <location>
        <begin position="379"/>
        <end position="511"/>
    </location>
</feature>
<dbReference type="SMART" id="SM00267">
    <property type="entry name" value="GGDEF"/>
    <property type="match status" value="1"/>
</dbReference>
<proteinExistence type="predicted"/>
<dbReference type="CDD" id="cd01949">
    <property type="entry name" value="GGDEF"/>
    <property type="match status" value="1"/>
</dbReference>
<evidence type="ECO:0000259" key="4">
    <source>
        <dbReference type="PROSITE" id="PS50924"/>
    </source>
</evidence>
<evidence type="ECO:0000256" key="1">
    <source>
        <dbReference type="PROSITE-ProRule" id="PRU00244"/>
    </source>
</evidence>
<dbReference type="Pfam" id="PF00990">
    <property type="entry name" value="GGDEF"/>
    <property type="match status" value="1"/>
</dbReference>
<protein>
    <submittedName>
        <fullName evidence="5">Diguanylate cyclase/phosphodiesterase</fullName>
    </submittedName>
</protein>
<dbReference type="InterPro" id="IPR001633">
    <property type="entry name" value="EAL_dom"/>
</dbReference>
<dbReference type="PANTHER" id="PTHR33121">
    <property type="entry name" value="CYCLIC DI-GMP PHOSPHODIESTERASE PDEF"/>
    <property type="match status" value="1"/>
</dbReference>
<dbReference type="GO" id="GO:0016020">
    <property type="term" value="C:membrane"/>
    <property type="evidence" value="ECO:0007669"/>
    <property type="project" value="UniProtKB-UniRule"/>
</dbReference>
<evidence type="ECO:0000259" key="3">
    <source>
        <dbReference type="PROSITE" id="PS50887"/>
    </source>
</evidence>
<evidence type="ECO:0000313" key="5">
    <source>
        <dbReference type="EMBL" id="RCW71964.1"/>
    </source>
</evidence>
<feature type="transmembrane region" description="Helical" evidence="1">
    <location>
        <begin position="136"/>
        <end position="163"/>
    </location>
</feature>
<dbReference type="GO" id="GO:0071111">
    <property type="term" value="F:cyclic-guanylate-specific phosphodiesterase activity"/>
    <property type="evidence" value="ECO:0007669"/>
    <property type="project" value="InterPro"/>
</dbReference>
<feature type="transmembrane region" description="Helical" evidence="1">
    <location>
        <begin position="175"/>
        <end position="193"/>
    </location>
</feature>
<keyword evidence="1" id="KW-0472">Membrane</keyword>
<feature type="transmembrane region" description="Helical" evidence="1">
    <location>
        <begin position="45"/>
        <end position="69"/>
    </location>
</feature>
<dbReference type="PROSITE" id="PS50883">
    <property type="entry name" value="EAL"/>
    <property type="match status" value="1"/>
</dbReference>
<dbReference type="Gene3D" id="3.30.70.270">
    <property type="match status" value="1"/>
</dbReference>
<dbReference type="InterPro" id="IPR043128">
    <property type="entry name" value="Rev_trsase/Diguanyl_cyclase"/>
</dbReference>
<comment type="caution">
    <text evidence="5">The sequence shown here is derived from an EMBL/GenBank/DDBJ whole genome shotgun (WGS) entry which is preliminary data.</text>
</comment>
<evidence type="ECO:0000259" key="2">
    <source>
        <dbReference type="PROSITE" id="PS50883"/>
    </source>
</evidence>
<dbReference type="PANTHER" id="PTHR33121:SF71">
    <property type="entry name" value="OXYGEN SENSOR PROTEIN DOSP"/>
    <property type="match status" value="1"/>
</dbReference>
<dbReference type="Proteomes" id="UP000252585">
    <property type="component" value="Unassembled WGS sequence"/>
</dbReference>
<dbReference type="EMBL" id="QPJJ01000005">
    <property type="protein sequence ID" value="RCW71964.1"/>
    <property type="molecule type" value="Genomic_DNA"/>
</dbReference>
<dbReference type="SMART" id="SM00052">
    <property type="entry name" value="EAL"/>
    <property type="match status" value="1"/>
</dbReference>
<sequence length="772" mass="88119">MDHLTHLEHEPSLVMISYFISFIAAYASIDLANRVKSTTGLARNTWLISGATALGIGIWSMHFIAMLAYDMPFPVYYNAWIVLFSIVAAIAGCLGGFYAILSGKRLFILAGLLMGTGIVSMHYIGMHALIPVNIEYNPFIVTVSIIIAIGIALFAIWIGFLSPYSEKRMPLKRKLTFSFFMGIGISSMHYVGMGAAKFKLDENIIINNESNLINIDIFQWIIIIITFVIFFLVFFTIFYDRILRRAIRLQGLLLDSTEEGVIVTDENNQVLEGNQAFYLQFGTITSDKNLIHNNFVKLIDEIGSSKKTEKVLSSVTLEVNQYPLPQEAFNHTMWIIRDISKKKLSDKILNQLAFYDSITELPNQYQLDQRLINLESESEKIACVFIEFDRLNFTNETLGHQAGDQLIREMATRIKESLIDGDLLFKYDTKSFIILLLNDRVRETESILKSLVKKMDEPFTVKGGAINITIHIGLSRFPSQASEGQKLIRYANWAMLTSKSRGKNQITTFDHKIEEAIIRRLKLEDALIHAIENEEFHLVYQPKINIKTNKFIGMEALLRWNQKELGFISPGEFIPIAEETGKIYRIGDWVMRKAFAEWSNWVEAGNKPICLAINISPLQFSRDEFLPNLKSIIEASKMDPNFVELEITESSSINYESKMIEKLYETKKLGVHISLDDFGTGYSSFGHLKELPVDVLKIDRSFLNGLQSNKNNEAILRSMIQLGHNLNLKVLMEGVETIEDVKWLEAETCDYVQGFYYSRPKLLSELYDWSPK</sequence>
<dbReference type="OrthoDB" id="9759607at2"/>
<dbReference type="RefSeq" id="WP_114352516.1">
    <property type="nucleotide sequence ID" value="NZ_QPJJ01000005.1"/>
</dbReference>
<dbReference type="PROSITE" id="PS50924">
    <property type="entry name" value="MHYT"/>
    <property type="match status" value="1"/>
</dbReference>
<feature type="transmembrane region" description="Helical" evidence="1">
    <location>
        <begin position="106"/>
        <end position="124"/>
    </location>
</feature>
<feature type="transmembrane region" description="Helical" evidence="1">
    <location>
        <begin position="75"/>
        <end position="99"/>
    </location>
</feature>
<evidence type="ECO:0000313" key="6">
    <source>
        <dbReference type="Proteomes" id="UP000252585"/>
    </source>
</evidence>
<keyword evidence="1" id="KW-0812">Transmembrane</keyword>
<feature type="transmembrane region" description="Helical" evidence="1">
    <location>
        <begin position="12"/>
        <end position="33"/>
    </location>
</feature>
<dbReference type="PROSITE" id="PS50887">
    <property type="entry name" value="GGDEF"/>
    <property type="match status" value="1"/>
</dbReference>
<organism evidence="5 6">
    <name type="scientific">Saliterribacillus persicus</name>
    <dbReference type="NCBI Taxonomy" id="930114"/>
    <lineage>
        <taxon>Bacteria</taxon>
        <taxon>Bacillati</taxon>
        <taxon>Bacillota</taxon>
        <taxon>Bacilli</taxon>
        <taxon>Bacillales</taxon>
        <taxon>Bacillaceae</taxon>
        <taxon>Saliterribacillus</taxon>
    </lineage>
</organism>
<name>A0A368Y134_9BACI</name>
<dbReference type="Gene3D" id="3.20.20.450">
    <property type="entry name" value="EAL domain"/>
    <property type="match status" value="1"/>
</dbReference>
<reference evidence="5 6" key="1">
    <citation type="submission" date="2018-07" db="EMBL/GenBank/DDBJ databases">
        <title>Genomic Encyclopedia of Type Strains, Phase IV (KMG-IV): sequencing the most valuable type-strain genomes for metagenomic binning, comparative biology and taxonomic classification.</title>
        <authorList>
            <person name="Goeker M."/>
        </authorList>
    </citation>
    <scope>NUCLEOTIDE SEQUENCE [LARGE SCALE GENOMIC DNA]</scope>
    <source>
        <strain evidence="5 6">DSM 27696</strain>
    </source>
</reference>
<dbReference type="AlphaFoldDB" id="A0A368Y134"/>
<dbReference type="NCBIfam" id="TIGR00254">
    <property type="entry name" value="GGDEF"/>
    <property type="match status" value="1"/>
</dbReference>
<dbReference type="InterPro" id="IPR050706">
    <property type="entry name" value="Cyclic-di-GMP_PDE-like"/>
</dbReference>
<dbReference type="Pfam" id="PF03707">
    <property type="entry name" value="MHYT"/>
    <property type="match status" value="3"/>
</dbReference>
<dbReference type="Pfam" id="PF00563">
    <property type="entry name" value="EAL"/>
    <property type="match status" value="1"/>
</dbReference>
<dbReference type="InterPro" id="IPR029787">
    <property type="entry name" value="Nucleotide_cyclase"/>
</dbReference>
<dbReference type="InterPro" id="IPR000160">
    <property type="entry name" value="GGDEF_dom"/>
</dbReference>
<accession>A0A368Y134</accession>
<dbReference type="InterPro" id="IPR005330">
    <property type="entry name" value="MHYT_dom"/>
</dbReference>